<sequence length="254" mass="27333">MVVSLLLRARSGSMRTPPPPFCALTPVEVYEGLLLSAPLATKATTQGFIWGTGDVVAQLREREEDAPLSGRRTANFFATGIGSGILWANYYDVADALVSPLPGGAAEHTALAILLENIVWCPLVYSLYQIPVSVLQNGGALADIPAAVRRQLPDMLWASVKLWTPANVVIYNLPLQWRVLGSNAVDLVWGYVCSSFAADACAPEDDECLVDAATELGSPSLGSRRPVLVTRGRGLTRLVRSRAGAFLRDRVDIE</sequence>
<protein>
    <submittedName>
        <fullName evidence="7">Uncharacterized protein</fullName>
    </submittedName>
</protein>
<dbReference type="GO" id="GO:0005737">
    <property type="term" value="C:cytoplasm"/>
    <property type="evidence" value="ECO:0007669"/>
    <property type="project" value="TreeGrafter"/>
</dbReference>
<dbReference type="Pfam" id="PF04117">
    <property type="entry name" value="Mpv17_PMP22"/>
    <property type="match status" value="1"/>
</dbReference>
<evidence type="ECO:0000313" key="7">
    <source>
        <dbReference type="EMBL" id="CAE2245478.1"/>
    </source>
</evidence>
<keyword evidence="5" id="KW-0472">Membrane</keyword>
<evidence type="ECO:0000256" key="1">
    <source>
        <dbReference type="ARBA" id="ARBA00004141"/>
    </source>
</evidence>
<evidence type="ECO:0000256" key="6">
    <source>
        <dbReference type="RuleBase" id="RU363053"/>
    </source>
</evidence>
<reference evidence="7" key="1">
    <citation type="submission" date="2021-01" db="EMBL/GenBank/DDBJ databases">
        <authorList>
            <person name="Corre E."/>
            <person name="Pelletier E."/>
            <person name="Niang G."/>
            <person name="Scheremetjew M."/>
            <person name="Finn R."/>
            <person name="Kale V."/>
            <person name="Holt S."/>
            <person name="Cochrane G."/>
            <person name="Meng A."/>
            <person name="Brown T."/>
            <person name="Cohen L."/>
        </authorList>
    </citation>
    <scope>NUCLEOTIDE SEQUENCE</scope>
    <source>
        <strain evidence="7">UIO037</strain>
    </source>
</reference>
<dbReference type="PANTHER" id="PTHR11266:SF121">
    <property type="entry name" value="OS09G0315000 PROTEIN"/>
    <property type="match status" value="1"/>
</dbReference>
<dbReference type="GO" id="GO:0016020">
    <property type="term" value="C:membrane"/>
    <property type="evidence" value="ECO:0007669"/>
    <property type="project" value="UniProtKB-SubCell"/>
</dbReference>
<evidence type="ECO:0000256" key="2">
    <source>
        <dbReference type="ARBA" id="ARBA00006824"/>
    </source>
</evidence>
<organism evidence="7">
    <name type="scientific">Prymnesium polylepis</name>
    <dbReference type="NCBI Taxonomy" id="72548"/>
    <lineage>
        <taxon>Eukaryota</taxon>
        <taxon>Haptista</taxon>
        <taxon>Haptophyta</taxon>
        <taxon>Prymnesiophyceae</taxon>
        <taxon>Prymnesiales</taxon>
        <taxon>Prymnesiaceae</taxon>
        <taxon>Prymnesium</taxon>
    </lineage>
</organism>
<gene>
    <name evidence="7" type="ORF">CPOL0286_LOCUS13825</name>
</gene>
<evidence type="ECO:0000256" key="4">
    <source>
        <dbReference type="ARBA" id="ARBA00022989"/>
    </source>
</evidence>
<dbReference type="PANTHER" id="PTHR11266">
    <property type="entry name" value="PEROXISOMAL MEMBRANE PROTEIN 2, PXMP2 MPV17"/>
    <property type="match status" value="1"/>
</dbReference>
<dbReference type="AlphaFoldDB" id="A0A7S4MW19"/>
<dbReference type="InterPro" id="IPR007248">
    <property type="entry name" value="Mpv17_PMP22"/>
</dbReference>
<keyword evidence="4" id="KW-1133">Transmembrane helix</keyword>
<accession>A0A7S4MW19</accession>
<name>A0A7S4MW19_9EUKA</name>
<comment type="similarity">
    <text evidence="2 6">Belongs to the peroxisomal membrane protein PXMP2/4 family.</text>
</comment>
<evidence type="ECO:0000256" key="5">
    <source>
        <dbReference type="ARBA" id="ARBA00023136"/>
    </source>
</evidence>
<proteinExistence type="inferred from homology"/>
<keyword evidence="3" id="KW-0812">Transmembrane</keyword>
<comment type="subcellular location">
    <subcellularLocation>
        <location evidence="1">Membrane</location>
        <topology evidence="1">Multi-pass membrane protein</topology>
    </subcellularLocation>
</comment>
<evidence type="ECO:0000256" key="3">
    <source>
        <dbReference type="ARBA" id="ARBA00022692"/>
    </source>
</evidence>
<dbReference type="EMBL" id="HBKO01030376">
    <property type="protein sequence ID" value="CAE2245478.1"/>
    <property type="molecule type" value="Transcribed_RNA"/>
</dbReference>